<evidence type="ECO:0000256" key="2">
    <source>
        <dbReference type="ARBA" id="ARBA00022448"/>
    </source>
</evidence>
<evidence type="ECO:0008006" key="10">
    <source>
        <dbReference type="Google" id="ProtNLM"/>
    </source>
</evidence>
<dbReference type="GO" id="GO:0005769">
    <property type="term" value="C:early endosome"/>
    <property type="evidence" value="ECO:0007669"/>
    <property type="project" value="EnsemblFungi"/>
</dbReference>
<dbReference type="HOGENOM" id="CLU_009596_0_0_1"/>
<feature type="domain" description="Trs130 NTS" evidence="7">
    <location>
        <begin position="305"/>
        <end position="532"/>
    </location>
</feature>
<dbReference type="GO" id="GO:1990071">
    <property type="term" value="C:TRAPPII protein complex"/>
    <property type="evidence" value="ECO:0007669"/>
    <property type="project" value="EnsemblFungi"/>
</dbReference>
<dbReference type="eggNOG" id="KOG1931">
    <property type="taxonomic scope" value="Eukaryota"/>
</dbReference>
<dbReference type="Pfam" id="PF12584">
    <property type="entry name" value="TRAPPC10"/>
    <property type="match status" value="1"/>
</dbReference>
<feature type="domain" description="TRAPPC10/Trs130 C-terminal" evidence="4">
    <location>
        <begin position="971"/>
        <end position="1069"/>
    </location>
</feature>
<feature type="domain" description="Trs130 second Ig-like" evidence="6">
    <location>
        <begin position="676"/>
        <end position="768"/>
    </location>
</feature>
<dbReference type="PANTHER" id="PTHR13251:SF3">
    <property type="entry name" value="TRAFFICKING PROTEIN PARTICLE COMPLEX SUBUNIT 10"/>
    <property type="match status" value="1"/>
</dbReference>
<name>G8JVE6_ERECY</name>
<evidence type="ECO:0000259" key="7">
    <source>
        <dbReference type="Pfam" id="PF24967"/>
    </source>
</evidence>
<sequence length="1090" mass="126092">MNKSHRGYTVKISYFDPLAVFDTIQSELEARLPLSSLHWKPDGGSLKTIDQLPVDLVPSVSGAENALSEDVPFIFIIFVTCSSVQEYRNKVRPLIRKWTPGEETSSDVKQDARIIIPSKYMIFFHCNSEVVDSNLFKSVSLIEKFHRDFPTVKVHEIKTVYKNAKEKQEFWNLTVSLLKNTLLDILEKRLEIFNGELQSKSLSFQDSLVYRENLLRLYLSFNIHEEASIQLTEIESLLLQNGVSELPNGDMEVPFTSEKHSGTIVSIAHSINEGSLTKYVLYKYIFTHQLELLQRLTSTTTDYQNLFQISRAFYSHINKVFLESPNILQFNYFFLETLLSDSLISEGKSKLSKIIYSTFKLEQRDCWLRLVYANTDFRLDSIVFSPNSIRYEDNLLKQTFQSEDIFHNTFIEMTKGLLTSFGKCEGRGQRTMDWLSVQMGMLYFQKKEYRKAFDLLQSCYEFYMESNWDVIGGHLLEIFVKCLLMCPEIEYLENDGESIPVSSILSNCFLNLLIFSKDSKAYWWDEFLKLNNASEANLIYPLDNLFTVKISHNPFLSKPNTYALRIKLENNIVPIAIMVSAIKLSLKNSKDEFLTFLASDQIIKPGSNTFTLETTEISFSTYEVLNLEITVGDTVFSKEFETFAAQDTLVMEELYHHEDFRCTLTNIRKALFNAASLEIKYENKEHIDNFNLQLSALARDTDKPPEFAFNNDKEFPLYQITINDFKIDKIPYFTNGVVGRISLGFDLSFERGNQKFQQYQVLEIDVSLPIAVSVEDIFKKDAFYFKFIISSSSIEMPVIVHSCSLNVNQKYIVSDAFEPDEPIILPAGSSSHYLNYYKIQVKEGYTFDMTDVFELFVNYSTMKEHIDDLVTKKFLSINEGNGKYLFEKWSIFWRHVILPKLIYDYNSFERDKCIILLSDVQPLIRLVKSQILDSSVSKKYYECIKALAAGVQISDYPVQNSVVELNTLTVPVTFPSIKQLFSVQLEPRSSDEYHVGQLIPFDIIIKNLSQNWAITKNDNTYVLEVSNSNEWAINGKRRTVLHSNYLTFLIHLIPLRCGYLTYPKIEIFTSGRTKVMEVDYLNAYETLLVI</sequence>
<dbReference type="InterPro" id="IPR056915">
    <property type="entry name" value="Ig_TR130_2nd"/>
</dbReference>
<dbReference type="Pfam" id="PF23036">
    <property type="entry name" value="TRAPPC10_1st"/>
    <property type="match status" value="1"/>
</dbReference>
<keyword evidence="2" id="KW-0813">Transport</keyword>
<dbReference type="InterPro" id="IPR056913">
    <property type="entry name" value="TRAPPC10/Trs130_N"/>
</dbReference>
<dbReference type="InterPro" id="IPR056916">
    <property type="entry name" value="NTS_TR130"/>
</dbReference>
<dbReference type="Pfam" id="PF24966">
    <property type="entry name" value="Ig_TR130_2nd"/>
    <property type="match status" value="1"/>
</dbReference>
<dbReference type="FunCoup" id="G8JVE6">
    <property type="interactions" value="75"/>
</dbReference>
<keyword evidence="9" id="KW-1185">Reference proteome</keyword>
<dbReference type="OrthoDB" id="10256906at2759"/>
<dbReference type="AlphaFoldDB" id="G8JVE6"/>
<dbReference type="GO" id="GO:0005085">
    <property type="term" value="F:guanyl-nucleotide exchange factor activity"/>
    <property type="evidence" value="ECO:0007669"/>
    <property type="project" value="EnsemblFungi"/>
</dbReference>
<evidence type="ECO:0000256" key="1">
    <source>
        <dbReference type="ARBA" id="ARBA00004555"/>
    </source>
</evidence>
<evidence type="ECO:0000259" key="5">
    <source>
        <dbReference type="Pfam" id="PF23036"/>
    </source>
</evidence>
<gene>
    <name evidence="8" type="ordered locus">Ecym_6243</name>
</gene>
<dbReference type="EMBL" id="CP002502">
    <property type="protein sequence ID" value="AET40625.1"/>
    <property type="molecule type" value="Genomic_DNA"/>
</dbReference>
<dbReference type="GO" id="GO:0005829">
    <property type="term" value="C:cytosol"/>
    <property type="evidence" value="ECO:0007669"/>
    <property type="project" value="GOC"/>
</dbReference>
<evidence type="ECO:0000313" key="8">
    <source>
        <dbReference type="EMBL" id="AET40625.1"/>
    </source>
</evidence>
<dbReference type="GO" id="GO:0006891">
    <property type="term" value="P:intra-Golgi vesicle-mediated transport"/>
    <property type="evidence" value="ECO:0007669"/>
    <property type="project" value="EnsemblFungi"/>
</dbReference>
<proteinExistence type="predicted"/>
<dbReference type="GeneID" id="11469033"/>
<evidence type="ECO:0000259" key="6">
    <source>
        <dbReference type="Pfam" id="PF24966"/>
    </source>
</evidence>
<dbReference type="Pfam" id="PF24967">
    <property type="entry name" value="NTS_TR130"/>
    <property type="match status" value="1"/>
</dbReference>
<organism evidence="8 9">
    <name type="scientific">Eremothecium cymbalariae (strain CBS 270.75 / DBVPG 7215 / KCTC 17166 / NRRL Y-17582)</name>
    <name type="common">Yeast</name>
    <dbReference type="NCBI Taxonomy" id="931890"/>
    <lineage>
        <taxon>Eukaryota</taxon>
        <taxon>Fungi</taxon>
        <taxon>Dikarya</taxon>
        <taxon>Ascomycota</taxon>
        <taxon>Saccharomycotina</taxon>
        <taxon>Saccharomycetes</taxon>
        <taxon>Saccharomycetales</taxon>
        <taxon>Saccharomycetaceae</taxon>
        <taxon>Eremothecium</taxon>
    </lineage>
</organism>
<dbReference type="GO" id="GO:0005802">
    <property type="term" value="C:trans-Golgi network"/>
    <property type="evidence" value="ECO:0007669"/>
    <property type="project" value="EnsemblFungi"/>
</dbReference>
<keyword evidence="3" id="KW-0333">Golgi apparatus</keyword>
<comment type="subcellular location">
    <subcellularLocation>
        <location evidence="1">Golgi apparatus</location>
    </subcellularLocation>
</comment>
<dbReference type="GO" id="GO:0034498">
    <property type="term" value="P:early endosome to Golgi transport"/>
    <property type="evidence" value="ECO:0007669"/>
    <property type="project" value="EnsemblFungi"/>
</dbReference>
<dbReference type="PANTHER" id="PTHR13251">
    <property type="entry name" value="EPILEPSY HOLOPROSENCEPHALY CANDIDATE 1/TMEM1"/>
    <property type="match status" value="1"/>
</dbReference>
<dbReference type="STRING" id="931890.G8JVE6"/>
<dbReference type="Proteomes" id="UP000006790">
    <property type="component" value="Chromosome 6"/>
</dbReference>
<dbReference type="InterPro" id="IPR022233">
    <property type="entry name" value="TRAPPC10/Trs130_C"/>
</dbReference>
<dbReference type="InterPro" id="IPR045126">
    <property type="entry name" value="TRAPPC10/Trs130"/>
</dbReference>
<dbReference type="GO" id="GO:0032258">
    <property type="term" value="P:cytoplasm to vacuole targeting by the Cvt pathway"/>
    <property type="evidence" value="ECO:0007669"/>
    <property type="project" value="EnsemblFungi"/>
</dbReference>
<dbReference type="GO" id="GO:0016236">
    <property type="term" value="P:macroautophagy"/>
    <property type="evidence" value="ECO:0007669"/>
    <property type="project" value="EnsemblFungi"/>
</dbReference>
<dbReference type="KEGG" id="erc:Ecym_6243"/>
<dbReference type="RefSeq" id="XP_003647442.1">
    <property type="nucleotide sequence ID" value="XM_003647394.1"/>
</dbReference>
<reference evidence="9" key="1">
    <citation type="journal article" date="2012" name="G3 (Bethesda)">
        <title>Pichia sorbitophila, an interspecies yeast hybrid reveals early steps of genome resolution following polyploidization.</title>
        <authorList>
            <person name="Leh Louis V."/>
            <person name="Despons L."/>
            <person name="Friedrich A."/>
            <person name="Martin T."/>
            <person name="Durrens P."/>
            <person name="Casaregola S."/>
            <person name="Neuveglise C."/>
            <person name="Fairhead C."/>
            <person name="Marck C."/>
            <person name="Cruz J.A."/>
            <person name="Straub M.L."/>
            <person name="Kugler V."/>
            <person name="Sacerdot C."/>
            <person name="Uzunov Z."/>
            <person name="Thierry A."/>
            <person name="Weiss S."/>
            <person name="Bleykasten C."/>
            <person name="De Montigny J."/>
            <person name="Jacques N."/>
            <person name="Jung P."/>
            <person name="Lemaire M."/>
            <person name="Mallet S."/>
            <person name="Morel G."/>
            <person name="Richard G.F."/>
            <person name="Sarkar A."/>
            <person name="Savel G."/>
            <person name="Schacherer J."/>
            <person name="Seret M.L."/>
            <person name="Talla E."/>
            <person name="Samson G."/>
            <person name="Jubin C."/>
            <person name="Poulain J."/>
            <person name="Vacherie B."/>
            <person name="Barbe V."/>
            <person name="Pelletier E."/>
            <person name="Sherman D.J."/>
            <person name="Westhof E."/>
            <person name="Weissenbach J."/>
            <person name="Baret P.V."/>
            <person name="Wincker P."/>
            <person name="Gaillardin C."/>
            <person name="Dujon B."/>
            <person name="Souciet J.L."/>
        </authorList>
    </citation>
    <scope>NUCLEOTIDE SEQUENCE [LARGE SCALE GENOMIC DNA]</scope>
    <source>
        <strain evidence="9">CBS 270.75 / DBVPG 7215 / KCTC 17166 / NRRL Y-17582</strain>
    </source>
</reference>
<protein>
    <recommendedName>
        <fullName evidence="10">Trafficking protein particle complex subunit 11 domain-containing protein</fullName>
    </recommendedName>
</protein>
<evidence type="ECO:0000313" key="9">
    <source>
        <dbReference type="Proteomes" id="UP000006790"/>
    </source>
</evidence>
<accession>G8JVE6</accession>
<evidence type="ECO:0000259" key="4">
    <source>
        <dbReference type="Pfam" id="PF12584"/>
    </source>
</evidence>
<dbReference type="InParanoid" id="G8JVE6"/>
<dbReference type="OMA" id="DYLNAYE"/>
<evidence type="ECO:0000256" key="3">
    <source>
        <dbReference type="ARBA" id="ARBA00023034"/>
    </source>
</evidence>
<feature type="domain" description="TRAPPC10/Trs130 N-terminal" evidence="5">
    <location>
        <begin position="10"/>
        <end position="297"/>
    </location>
</feature>